<dbReference type="EMBL" id="CAADFR010000008">
    <property type="protein sequence ID" value="VFK37008.1"/>
    <property type="molecule type" value="Genomic_DNA"/>
</dbReference>
<dbReference type="PANTHER" id="PTHR38767">
    <property type="entry name" value="DNA POLYMERASE III SUBUNIT CHI"/>
    <property type="match status" value="1"/>
</dbReference>
<proteinExistence type="predicted"/>
<dbReference type="EMBL" id="CAADFU010000014">
    <property type="protein sequence ID" value="VFK42085.1"/>
    <property type="molecule type" value="Genomic_DNA"/>
</dbReference>
<dbReference type="InterPro" id="IPR036768">
    <property type="entry name" value="PolIII_chi_sf"/>
</dbReference>
<gene>
    <name evidence="2" type="ORF">BECKSD772E_GA0070983_10143</name>
    <name evidence="1" type="ORF">BECKSD772F_GA0070984_100839</name>
</gene>
<dbReference type="InterPro" id="IPR007459">
    <property type="entry name" value="DNA_pol3_chi"/>
</dbReference>
<dbReference type="GO" id="GO:0032298">
    <property type="term" value="P:positive regulation of DNA-templated DNA replication initiation"/>
    <property type="evidence" value="ECO:0007669"/>
    <property type="project" value="TreeGrafter"/>
</dbReference>
<dbReference type="GO" id="GO:0006260">
    <property type="term" value="P:DNA replication"/>
    <property type="evidence" value="ECO:0007669"/>
    <property type="project" value="InterPro"/>
</dbReference>
<dbReference type="Pfam" id="PF04364">
    <property type="entry name" value="DNA_pol3_chi"/>
    <property type="match status" value="1"/>
</dbReference>
<dbReference type="PANTHER" id="PTHR38767:SF1">
    <property type="entry name" value="DNA POLYMERASE III SUBUNIT CHI"/>
    <property type="match status" value="1"/>
</dbReference>
<organism evidence="1">
    <name type="scientific">Candidatus Kentrum sp. SD</name>
    <dbReference type="NCBI Taxonomy" id="2126332"/>
    <lineage>
        <taxon>Bacteria</taxon>
        <taxon>Pseudomonadati</taxon>
        <taxon>Pseudomonadota</taxon>
        <taxon>Gammaproteobacteria</taxon>
        <taxon>Candidatus Kentrum</taxon>
    </lineage>
</organism>
<dbReference type="GO" id="GO:0003677">
    <property type="term" value="F:DNA binding"/>
    <property type="evidence" value="ECO:0007669"/>
    <property type="project" value="InterPro"/>
</dbReference>
<evidence type="ECO:0000313" key="2">
    <source>
        <dbReference type="EMBL" id="VFK42085.1"/>
    </source>
</evidence>
<accession>A0A450Y677</accession>
<evidence type="ECO:0000313" key="1">
    <source>
        <dbReference type="EMBL" id="VFK37008.1"/>
    </source>
</evidence>
<sequence length="164" mass="18336">MDTNNKKESVVKGNGELPRVDFYVLRASGASNISGMACRITEKAWKSGHRVFVHTGTQFTSRQIDDLLWTFRAESFVPHTIDLGPADSGADDEKYAVLVGCGLEPRGELDVLINLGDAIPAFFKRCKRIIEVVSGNPKDRNRALVRERYRLYRGEGCSLHTHDL</sequence>
<dbReference type="Gene3D" id="3.40.50.10110">
    <property type="entry name" value="DNA polymerase III subunit chi"/>
    <property type="match status" value="1"/>
</dbReference>
<name>A0A450Y677_9GAMM</name>
<reference evidence="1" key="1">
    <citation type="submission" date="2019-02" db="EMBL/GenBank/DDBJ databases">
        <authorList>
            <person name="Gruber-Vodicka R. H."/>
            <person name="Seah K. B. B."/>
        </authorList>
    </citation>
    <scope>NUCLEOTIDE SEQUENCE</scope>
    <source>
        <strain evidence="2">BECK_S1320</strain>
        <strain evidence="1">BECK_S1321</strain>
    </source>
</reference>
<dbReference type="GO" id="GO:0003887">
    <property type="term" value="F:DNA-directed DNA polymerase activity"/>
    <property type="evidence" value="ECO:0007669"/>
    <property type="project" value="InterPro"/>
</dbReference>
<protein>
    <submittedName>
        <fullName evidence="1">DNA polymerase III, chi subunit</fullName>
    </submittedName>
</protein>
<dbReference type="SUPFAM" id="SSF102400">
    <property type="entry name" value="DNA polymerase III chi subunit"/>
    <property type="match status" value="1"/>
</dbReference>
<dbReference type="AlphaFoldDB" id="A0A450Y677"/>